<feature type="binding site" evidence="11">
    <location>
        <position position="49"/>
    </location>
    <ligand>
        <name>NADP(+)</name>
        <dbReference type="ChEBI" id="CHEBI:58349"/>
    </ligand>
</feature>
<feature type="binding site" evidence="11">
    <location>
        <begin position="318"/>
        <end position="322"/>
    </location>
    <ligand>
        <name>FMN</name>
        <dbReference type="ChEBI" id="CHEBI:58210"/>
    </ligand>
</feature>
<gene>
    <name evidence="11 14" type="primary">aroC</name>
    <name evidence="14" type="ORF">SAMEA2275694_02459</name>
</gene>
<comment type="function">
    <text evidence="11">Catalyzes the anti-1,4-elimination of the C-3 phosphate and the C-6 proR hydrogen from 5-enolpyruvylshikimate-3-phosphate (EPSP) to yield chorismate, which is the branch point compound that serves as the starting substrate for the three terminal pathways of aromatic amino acid biosynthesis. This reaction introduces a second double bond into the aromatic ring system.</text>
</comment>
<evidence type="ECO:0000256" key="1">
    <source>
        <dbReference type="ARBA" id="ARBA00005044"/>
    </source>
</evidence>
<evidence type="ECO:0000256" key="5">
    <source>
        <dbReference type="ARBA" id="ARBA00022630"/>
    </source>
</evidence>
<evidence type="ECO:0000256" key="3">
    <source>
        <dbReference type="ARBA" id="ARBA00013036"/>
    </source>
</evidence>
<dbReference type="GO" id="GO:0009073">
    <property type="term" value="P:aromatic amino acid family biosynthetic process"/>
    <property type="evidence" value="ECO:0007669"/>
    <property type="project" value="UniProtKB-KW"/>
</dbReference>
<dbReference type="GO" id="GO:0005829">
    <property type="term" value="C:cytosol"/>
    <property type="evidence" value="ECO:0007669"/>
    <property type="project" value="TreeGrafter"/>
</dbReference>
<dbReference type="PANTHER" id="PTHR21085">
    <property type="entry name" value="CHORISMATE SYNTHASE"/>
    <property type="match status" value="1"/>
</dbReference>
<dbReference type="PROSITE" id="PS00787">
    <property type="entry name" value="CHORISMATE_SYNTHASE_1"/>
    <property type="match status" value="1"/>
</dbReference>
<accession>A0A9Q7SEG0</accession>
<dbReference type="HAMAP" id="MF_00300">
    <property type="entry name" value="Chorismate_synth"/>
    <property type="match status" value="1"/>
</dbReference>
<dbReference type="PROSITE" id="PS00789">
    <property type="entry name" value="CHORISMATE_SYNTHASE_3"/>
    <property type="match status" value="1"/>
</dbReference>
<keyword evidence="8 11" id="KW-0521">NADP</keyword>
<protein>
    <recommendedName>
        <fullName evidence="3 11">Chorismate synthase</fullName>
        <shortName evidence="11">CS</shortName>
        <ecNumber evidence="3 11">4.2.3.5</ecNumber>
    </recommendedName>
    <alternativeName>
        <fullName evidence="11">5-enolpyruvylshikimate-3-phosphate phospholyase</fullName>
    </alternativeName>
</protein>
<comment type="similarity">
    <text evidence="2 11 12">Belongs to the chorismate synthase family.</text>
</comment>
<feature type="binding site" evidence="11">
    <location>
        <position position="303"/>
    </location>
    <ligand>
        <name>FMN</name>
        <dbReference type="ChEBI" id="CHEBI:58210"/>
    </ligand>
</feature>
<evidence type="ECO:0000256" key="11">
    <source>
        <dbReference type="HAMAP-Rule" id="MF_00300"/>
    </source>
</evidence>
<dbReference type="Pfam" id="PF01264">
    <property type="entry name" value="Chorismate_synt"/>
    <property type="match status" value="1"/>
</dbReference>
<comment type="caution">
    <text evidence="14">The sequence shown here is derived from an EMBL/GenBank/DDBJ whole genome shotgun (WGS) entry which is preliminary data.</text>
</comment>
<evidence type="ECO:0000256" key="7">
    <source>
        <dbReference type="ARBA" id="ARBA00022827"/>
    </source>
</evidence>
<keyword evidence="5 11" id="KW-0285">Flavoprotein</keyword>
<evidence type="ECO:0000313" key="14">
    <source>
        <dbReference type="EMBL" id="SHX39353.1"/>
    </source>
</evidence>
<evidence type="ECO:0000256" key="10">
    <source>
        <dbReference type="ARBA" id="ARBA00023239"/>
    </source>
</evidence>
<keyword evidence="10 11" id="KW-0456">Lyase</keyword>
<organism evidence="14 15">
    <name type="scientific">Mycobacteroides abscessus subsp. bolletii</name>
    <dbReference type="NCBI Taxonomy" id="319705"/>
    <lineage>
        <taxon>Bacteria</taxon>
        <taxon>Bacillati</taxon>
        <taxon>Actinomycetota</taxon>
        <taxon>Actinomycetes</taxon>
        <taxon>Mycobacteriales</taxon>
        <taxon>Mycobacteriaceae</taxon>
        <taxon>Mycobacteroides</taxon>
        <taxon>Mycobacteroides abscessus</taxon>
    </lineage>
</organism>
<evidence type="ECO:0000256" key="12">
    <source>
        <dbReference type="RuleBase" id="RU000605"/>
    </source>
</evidence>
<feature type="region of interest" description="Disordered" evidence="13">
    <location>
        <begin position="393"/>
        <end position="415"/>
    </location>
</feature>
<evidence type="ECO:0000256" key="9">
    <source>
        <dbReference type="ARBA" id="ARBA00023141"/>
    </source>
</evidence>
<comment type="cofactor">
    <cofactor evidence="11 12">
        <name>FMNH2</name>
        <dbReference type="ChEBI" id="CHEBI:57618"/>
    </cofactor>
    <text evidence="11 12">Reduced FMN (FMNH(2)).</text>
</comment>
<sequence length="415" mass="43260">MEHVLRWITAGESHGRALVAVLEGMVAGVELTSEDIGRQLARRRLGYGRGARMAFEADQVTMLGGVRHGLTLGGPVAIEVGNTEWPKWETVMSPDPVDPAELENIARNAPLTRPRPGHADYAGMLKYGFDDARPVLERASARETAARVAVGTLAKAFLKQALGVDVISHVISIGDSDPYEGPVPGAADLAAIDASPVRAFDAQAESSMISEIEAAKKDGDTLGGVVEVVVAGLPVGLGSFISGQDRLDSQLAAAIMGIQAIKGVEIGDGFTTARRRGSAAHDEIYPGPDGILRSTNRAGGLEGGMTNGQPLRVRAAMKPISTVPRALATVDMSTGDEAVAIHQRSDVCAVPAAGVVAEAMVALVVARAALEKFGGDSLSETKTNVGAYLDAVAQREPRQESPDEQPARRAANTAG</sequence>
<evidence type="ECO:0000256" key="2">
    <source>
        <dbReference type="ARBA" id="ARBA00008014"/>
    </source>
</evidence>
<evidence type="ECO:0000256" key="6">
    <source>
        <dbReference type="ARBA" id="ARBA00022643"/>
    </source>
</evidence>
<dbReference type="PROSITE" id="PS00788">
    <property type="entry name" value="CHORISMATE_SYNTHASE_2"/>
    <property type="match status" value="1"/>
</dbReference>
<dbReference type="PIRSF" id="PIRSF001456">
    <property type="entry name" value="Chorismate_synth"/>
    <property type="match status" value="1"/>
</dbReference>
<dbReference type="NCBIfam" id="NF003793">
    <property type="entry name" value="PRK05382.1"/>
    <property type="match status" value="1"/>
</dbReference>
<comment type="catalytic activity">
    <reaction evidence="11 12">
        <text>5-O-(1-carboxyvinyl)-3-phosphoshikimate = chorismate + phosphate</text>
        <dbReference type="Rhea" id="RHEA:21020"/>
        <dbReference type="ChEBI" id="CHEBI:29748"/>
        <dbReference type="ChEBI" id="CHEBI:43474"/>
        <dbReference type="ChEBI" id="CHEBI:57701"/>
        <dbReference type="EC" id="4.2.3.5"/>
    </reaction>
</comment>
<dbReference type="InterPro" id="IPR020541">
    <property type="entry name" value="Chorismate_synthase_CS"/>
</dbReference>
<dbReference type="GO" id="GO:0009423">
    <property type="term" value="P:chorismate biosynthetic process"/>
    <property type="evidence" value="ECO:0007669"/>
    <property type="project" value="UniProtKB-UniRule"/>
</dbReference>
<dbReference type="AlphaFoldDB" id="A0A9Q7SEG0"/>
<dbReference type="GO" id="GO:0008652">
    <property type="term" value="P:amino acid biosynthetic process"/>
    <property type="evidence" value="ECO:0007669"/>
    <property type="project" value="UniProtKB-KW"/>
</dbReference>
<dbReference type="GO" id="GO:0004107">
    <property type="term" value="F:chorismate synthase activity"/>
    <property type="evidence" value="ECO:0007669"/>
    <property type="project" value="UniProtKB-UniRule"/>
</dbReference>
<dbReference type="CDD" id="cd07304">
    <property type="entry name" value="Chorismate_synthase"/>
    <property type="match status" value="1"/>
</dbReference>
<feature type="binding site" evidence="11">
    <location>
        <position position="43"/>
    </location>
    <ligand>
        <name>NADP(+)</name>
        <dbReference type="ChEBI" id="CHEBI:58349"/>
    </ligand>
</feature>
<dbReference type="NCBIfam" id="TIGR00033">
    <property type="entry name" value="aroC"/>
    <property type="match status" value="1"/>
</dbReference>
<dbReference type="PANTHER" id="PTHR21085:SF0">
    <property type="entry name" value="CHORISMATE SYNTHASE"/>
    <property type="match status" value="1"/>
</dbReference>
<feature type="compositionally biased region" description="Basic and acidic residues" evidence="13">
    <location>
        <begin position="393"/>
        <end position="407"/>
    </location>
</feature>
<proteinExistence type="inferred from homology"/>
<feature type="binding site" evidence="11">
    <location>
        <position position="344"/>
    </location>
    <ligand>
        <name>FMN</name>
        <dbReference type="ChEBI" id="CHEBI:58210"/>
    </ligand>
</feature>
<reference evidence="14 15" key="1">
    <citation type="submission" date="2016-11" db="EMBL/GenBank/DDBJ databases">
        <authorList>
            <consortium name="Pathogen Informatics"/>
        </authorList>
    </citation>
    <scope>NUCLEOTIDE SEQUENCE [LARGE SCALE GENOMIC DNA]</scope>
    <source>
        <strain evidence="14 15">968</strain>
    </source>
</reference>
<name>A0A9Q7SEG0_9MYCO</name>
<feature type="binding site" evidence="11">
    <location>
        <begin position="138"/>
        <end position="140"/>
    </location>
    <ligand>
        <name>FMN</name>
        <dbReference type="ChEBI" id="CHEBI:58210"/>
    </ligand>
</feature>
<dbReference type="Gene3D" id="3.60.150.10">
    <property type="entry name" value="Chorismate synthase AroC"/>
    <property type="match status" value="1"/>
</dbReference>
<keyword evidence="6 11" id="KW-0288">FMN</keyword>
<dbReference type="EMBL" id="FSFA01000003">
    <property type="protein sequence ID" value="SHX39353.1"/>
    <property type="molecule type" value="Genomic_DNA"/>
</dbReference>
<dbReference type="InterPro" id="IPR000453">
    <property type="entry name" value="Chorismate_synth"/>
</dbReference>
<evidence type="ECO:0000256" key="4">
    <source>
        <dbReference type="ARBA" id="ARBA00022605"/>
    </source>
</evidence>
<keyword evidence="4 11" id="KW-0028">Amino-acid biosynthesis</keyword>
<evidence type="ECO:0000256" key="8">
    <source>
        <dbReference type="ARBA" id="ARBA00022857"/>
    </source>
</evidence>
<dbReference type="SUPFAM" id="SSF103263">
    <property type="entry name" value="Chorismate synthase, AroC"/>
    <property type="match status" value="1"/>
</dbReference>
<evidence type="ECO:0000313" key="15">
    <source>
        <dbReference type="Proteomes" id="UP000185183"/>
    </source>
</evidence>
<feature type="binding site" evidence="11">
    <location>
        <begin position="259"/>
        <end position="260"/>
    </location>
    <ligand>
        <name>FMN</name>
        <dbReference type="ChEBI" id="CHEBI:58210"/>
    </ligand>
</feature>
<comment type="subunit">
    <text evidence="11">Homotetramer.</text>
</comment>
<comment type="pathway">
    <text evidence="1 11 12">Metabolic intermediate biosynthesis; chorismate biosynthesis; chorismate from D-erythrose 4-phosphate and phosphoenolpyruvate: step 7/7.</text>
</comment>
<keyword evidence="9 11" id="KW-0057">Aromatic amino acid biosynthesis</keyword>
<dbReference type="EC" id="4.2.3.5" evidence="3 11"/>
<dbReference type="InterPro" id="IPR035904">
    <property type="entry name" value="Chorismate_synth_AroC_sf"/>
</dbReference>
<keyword evidence="7 11" id="KW-0274">FAD</keyword>
<dbReference type="GO" id="GO:0010181">
    <property type="term" value="F:FMN binding"/>
    <property type="evidence" value="ECO:0007669"/>
    <property type="project" value="TreeGrafter"/>
</dbReference>
<evidence type="ECO:0000256" key="13">
    <source>
        <dbReference type="SAM" id="MobiDB-lite"/>
    </source>
</evidence>
<dbReference type="FunFam" id="3.60.150.10:FF:000002">
    <property type="entry name" value="Chorismate synthase"/>
    <property type="match status" value="1"/>
</dbReference>
<dbReference type="Proteomes" id="UP000185183">
    <property type="component" value="Unassembled WGS sequence"/>
</dbReference>